<feature type="transmembrane region" description="Helical" evidence="6">
    <location>
        <begin position="278"/>
        <end position="303"/>
    </location>
</feature>
<dbReference type="InterPro" id="IPR005828">
    <property type="entry name" value="MFS_sugar_transport-like"/>
</dbReference>
<dbReference type="EMBL" id="CP083439">
    <property type="protein sequence ID" value="UKF24257.1"/>
    <property type="molecule type" value="Genomic_DNA"/>
</dbReference>
<feature type="transmembrane region" description="Helical" evidence="6">
    <location>
        <begin position="92"/>
        <end position="111"/>
    </location>
</feature>
<feature type="transmembrane region" description="Helical" evidence="6">
    <location>
        <begin position="34"/>
        <end position="55"/>
    </location>
</feature>
<dbReference type="InterPro" id="IPR005829">
    <property type="entry name" value="Sugar_transporter_CS"/>
</dbReference>
<feature type="domain" description="Major facilitator superfamily (MFS) profile" evidence="7">
    <location>
        <begin position="26"/>
        <end position="454"/>
    </location>
</feature>
<evidence type="ECO:0000256" key="2">
    <source>
        <dbReference type="ARBA" id="ARBA00022448"/>
    </source>
</evidence>
<proteinExistence type="predicted"/>
<feature type="transmembrane region" description="Helical" evidence="6">
    <location>
        <begin position="341"/>
        <end position="360"/>
    </location>
</feature>
<sequence>MTTTTPPRTRAQRLDALPWTRAHSRILGGSGVGWALDAMDVGLISFVIAQLAVVWEADAGQLGLVASAGFLGMAIGASVGGLVADRIGRRQVFALTLLVYGVATGVSALAMSVGALIALRFVVGLGLGAELPVASTLVSEFSPARIRGRVIVILESSWAVGWTAAALIGYLVIPASDDGWRWALALGAVPAVWAIVVRLRLPESVRFLEAKGRHREAERVVRDLEVAAGADPSTDGAVGPTAEARVADAAAGSETAVAAPHAAPRERLFGARLRRRTLSLWIVWFCVNFAYYGAFIWLPTLLVAQGFSLVRSFEYTLLITLAQLPGYAVSAWLVERWGRRVTLAVFLAGSAVSAGLFGTADSVTAILVFGALMSFSNLGAWGALYAVTPELYPTRVRATGAGSAAGFGRLASIAAPLCVPPLLALGGVALPFGVFAAVFALAAVAALTLPDLRGAALED</sequence>
<keyword evidence="5 6" id="KW-0472">Membrane</keyword>
<feature type="transmembrane region" description="Helical" evidence="6">
    <location>
        <begin position="315"/>
        <end position="334"/>
    </location>
</feature>
<dbReference type="PROSITE" id="PS00216">
    <property type="entry name" value="SUGAR_TRANSPORT_1"/>
    <property type="match status" value="1"/>
</dbReference>
<evidence type="ECO:0000256" key="5">
    <source>
        <dbReference type="ARBA" id="ARBA00023136"/>
    </source>
</evidence>
<dbReference type="PANTHER" id="PTHR23511:SF34">
    <property type="entry name" value="SYNAPTIC VESICLE GLYCOPROTEIN 2"/>
    <property type="match status" value="1"/>
</dbReference>
<dbReference type="PROSITE" id="PS00217">
    <property type="entry name" value="SUGAR_TRANSPORT_2"/>
    <property type="match status" value="1"/>
</dbReference>
<feature type="transmembrane region" description="Helical" evidence="6">
    <location>
        <begin position="150"/>
        <end position="173"/>
    </location>
</feature>
<keyword evidence="3 6" id="KW-0812">Transmembrane</keyword>
<feature type="transmembrane region" description="Helical" evidence="6">
    <location>
        <begin position="179"/>
        <end position="201"/>
    </location>
</feature>
<protein>
    <submittedName>
        <fullName evidence="8">MFS transporter</fullName>
    </submittedName>
</protein>
<gene>
    <name evidence="8" type="ORF">KYT88_11035</name>
</gene>
<dbReference type="InterPro" id="IPR020846">
    <property type="entry name" value="MFS_dom"/>
</dbReference>
<dbReference type="PANTHER" id="PTHR23511">
    <property type="entry name" value="SYNAPTIC VESICLE GLYCOPROTEIN 2"/>
    <property type="match status" value="1"/>
</dbReference>
<evidence type="ECO:0000259" key="7">
    <source>
        <dbReference type="PROSITE" id="PS50850"/>
    </source>
</evidence>
<organism evidence="8 9">
    <name type="scientific">Clavibacter seminis</name>
    <dbReference type="NCBI Taxonomy" id="2860285"/>
    <lineage>
        <taxon>Bacteria</taxon>
        <taxon>Bacillati</taxon>
        <taxon>Actinomycetota</taxon>
        <taxon>Actinomycetes</taxon>
        <taxon>Micrococcales</taxon>
        <taxon>Microbacteriaceae</taxon>
        <taxon>Clavibacter</taxon>
    </lineage>
</organism>
<keyword evidence="4 6" id="KW-1133">Transmembrane helix</keyword>
<feature type="transmembrane region" description="Helical" evidence="6">
    <location>
        <begin position="366"/>
        <end position="387"/>
    </location>
</feature>
<dbReference type="SUPFAM" id="SSF103473">
    <property type="entry name" value="MFS general substrate transporter"/>
    <property type="match status" value="1"/>
</dbReference>
<dbReference type="PROSITE" id="PS50850">
    <property type="entry name" value="MFS"/>
    <property type="match status" value="1"/>
</dbReference>
<reference evidence="9" key="1">
    <citation type="submission" date="2024-08" db="EMBL/GenBank/DDBJ databases">
        <title>Description of the novel species Clavibacter lycopersicum isolated from tomato seeds.</title>
        <authorList>
            <person name="Arizala E.D."/>
            <person name="Dobhal S."/>
            <person name="Alvarez A."/>
            <person name="Arif M."/>
        </authorList>
    </citation>
    <scope>NUCLEOTIDE SEQUENCE [LARGE SCALE GENOMIC DNA]</scope>
    <source>
        <strain evidence="9">A6099</strain>
    </source>
</reference>
<name>A0ABY3TAL9_9MICO</name>
<dbReference type="Pfam" id="PF00083">
    <property type="entry name" value="Sugar_tr"/>
    <property type="match status" value="1"/>
</dbReference>
<feature type="transmembrane region" description="Helical" evidence="6">
    <location>
        <begin position="117"/>
        <end position="138"/>
    </location>
</feature>
<feature type="transmembrane region" description="Helical" evidence="6">
    <location>
        <begin position="429"/>
        <end position="449"/>
    </location>
</feature>
<evidence type="ECO:0000313" key="9">
    <source>
        <dbReference type="Proteomes" id="UP001649473"/>
    </source>
</evidence>
<feature type="transmembrane region" description="Helical" evidence="6">
    <location>
        <begin position="61"/>
        <end position="83"/>
    </location>
</feature>
<evidence type="ECO:0000256" key="1">
    <source>
        <dbReference type="ARBA" id="ARBA00004651"/>
    </source>
</evidence>
<evidence type="ECO:0000313" key="8">
    <source>
        <dbReference type="EMBL" id="UKF24257.1"/>
    </source>
</evidence>
<evidence type="ECO:0000256" key="4">
    <source>
        <dbReference type="ARBA" id="ARBA00022989"/>
    </source>
</evidence>
<keyword evidence="9" id="KW-1185">Reference proteome</keyword>
<dbReference type="RefSeq" id="WP_043582719.1">
    <property type="nucleotide sequence ID" value="NZ_CP083439.1"/>
</dbReference>
<accession>A0ABY3TAL9</accession>
<evidence type="ECO:0000256" key="3">
    <source>
        <dbReference type="ARBA" id="ARBA00022692"/>
    </source>
</evidence>
<comment type="subcellular location">
    <subcellularLocation>
        <location evidence="1">Cell membrane</location>
        <topology evidence="1">Multi-pass membrane protein</topology>
    </subcellularLocation>
</comment>
<dbReference type="InterPro" id="IPR036259">
    <property type="entry name" value="MFS_trans_sf"/>
</dbReference>
<dbReference type="CDD" id="cd17316">
    <property type="entry name" value="MFS_SV2_like"/>
    <property type="match status" value="1"/>
</dbReference>
<evidence type="ECO:0000256" key="6">
    <source>
        <dbReference type="SAM" id="Phobius"/>
    </source>
</evidence>
<dbReference type="Proteomes" id="UP001649473">
    <property type="component" value="Chromosome"/>
</dbReference>
<dbReference type="Gene3D" id="1.20.1250.20">
    <property type="entry name" value="MFS general substrate transporter like domains"/>
    <property type="match status" value="1"/>
</dbReference>
<keyword evidence="2" id="KW-0813">Transport</keyword>